<dbReference type="InterPro" id="IPR023631">
    <property type="entry name" value="Amidase_dom"/>
</dbReference>
<dbReference type="PROSITE" id="PS00571">
    <property type="entry name" value="AMIDASES"/>
    <property type="match status" value="1"/>
</dbReference>
<organism evidence="3 4">
    <name type="scientific">Microbacterium aquimaris</name>
    <dbReference type="NCBI Taxonomy" id="459816"/>
    <lineage>
        <taxon>Bacteria</taxon>
        <taxon>Bacillati</taxon>
        <taxon>Actinomycetota</taxon>
        <taxon>Actinomycetes</taxon>
        <taxon>Micrococcales</taxon>
        <taxon>Microbacteriaceae</taxon>
        <taxon>Microbacterium</taxon>
    </lineage>
</organism>
<comment type="similarity">
    <text evidence="1">Belongs to the amidase family.</text>
</comment>
<dbReference type="InterPro" id="IPR000120">
    <property type="entry name" value="Amidase"/>
</dbReference>
<dbReference type="Proteomes" id="UP001291912">
    <property type="component" value="Unassembled WGS sequence"/>
</dbReference>
<dbReference type="PANTHER" id="PTHR11895">
    <property type="entry name" value="TRANSAMIDASE"/>
    <property type="match status" value="1"/>
</dbReference>
<dbReference type="PANTHER" id="PTHR11895:SF7">
    <property type="entry name" value="GLUTAMYL-TRNA(GLN) AMIDOTRANSFERASE SUBUNIT A, MITOCHONDRIAL"/>
    <property type="match status" value="1"/>
</dbReference>
<name>A0ABU5N9N3_9MICO</name>
<evidence type="ECO:0000313" key="4">
    <source>
        <dbReference type="Proteomes" id="UP001291912"/>
    </source>
</evidence>
<evidence type="ECO:0000313" key="3">
    <source>
        <dbReference type="EMBL" id="MDZ8162759.1"/>
    </source>
</evidence>
<sequence>MSVADEPWRASARRIAAAVRGGEISAVDVVGSHLERIADVNPLVGALTVVFDDRAREAAAELDRAIAAGEDPGPLTGVPFSVKENIDLTWSATTHGWRGAVHAVPDQDATLVARMRAAGAVPIGRGNMPDFGMRWECDNDLFGRTRNPWSLAHSPGGSSGGDAVAVATGMAAIGLGNDYGGSVRVPADAVGVAGFRPTGGRIPAGAARRREPVPLSLQRFSSAGLLARHTGDIAAAFQVVHGADGVDPFAVTMPFSPYDGARRAALVRDPFGDGTDAATARALDVATDALRRAGWEVVEACPPLLEEAVQGWRLLSTTEMQAAYGPQRWDPPLGAGATRFLELAGRAQTHLRSLEEYAGVWARRAVVAAQWQDFFREHPVLVGTVSEARPPLVDADLIDADTAGGWWRRYRLSVAANYLALPAVAVPTGSATDGLPVGVQVMAAAGQDHAALAAAQAIEDAVGVRTPIVPR</sequence>
<dbReference type="InterPro" id="IPR036928">
    <property type="entry name" value="AS_sf"/>
</dbReference>
<dbReference type="Pfam" id="PF01425">
    <property type="entry name" value="Amidase"/>
    <property type="match status" value="1"/>
</dbReference>
<protein>
    <submittedName>
        <fullName evidence="3">Amidase family protein</fullName>
    </submittedName>
</protein>
<dbReference type="SUPFAM" id="SSF75304">
    <property type="entry name" value="Amidase signature (AS) enzymes"/>
    <property type="match status" value="1"/>
</dbReference>
<keyword evidence="4" id="KW-1185">Reference proteome</keyword>
<dbReference type="InterPro" id="IPR020556">
    <property type="entry name" value="Amidase_CS"/>
</dbReference>
<proteinExistence type="inferred from homology"/>
<evidence type="ECO:0000259" key="2">
    <source>
        <dbReference type="Pfam" id="PF01425"/>
    </source>
</evidence>
<evidence type="ECO:0000256" key="1">
    <source>
        <dbReference type="ARBA" id="ARBA00009199"/>
    </source>
</evidence>
<accession>A0ABU5N9N3</accession>
<feature type="domain" description="Amidase" evidence="2">
    <location>
        <begin position="29"/>
        <end position="451"/>
    </location>
</feature>
<reference evidence="3 4" key="1">
    <citation type="submission" date="2023-10" db="EMBL/GenBank/DDBJ databases">
        <title>Microbacterium xanthum sp. nov., isolated from seaweed.</title>
        <authorList>
            <person name="Lee S.D."/>
        </authorList>
    </citation>
    <scope>NUCLEOTIDE SEQUENCE [LARGE SCALE GENOMIC DNA]</scope>
    <source>
        <strain evidence="3 4">KCTC 19124</strain>
    </source>
</reference>
<dbReference type="RefSeq" id="WP_194422875.1">
    <property type="nucleotide sequence ID" value="NZ_BAAAPT010000001.1"/>
</dbReference>
<dbReference type="Gene3D" id="3.90.1300.10">
    <property type="entry name" value="Amidase signature (AS) domain"/>
    <property type="match status" value="1"/>
</dbReference>
<comment type="caution">
    <text evidence="3">The sequence shown here is derived from an EMBL/GenBank/DDBJ whole genome shotgun (WGS) entry which is preliminary data.</text>
</comment>
<gene>
    <name evidence="3" type="ORF">R2Q92_13045</name>
</gene>
<dbReference type="EMBL" id="JAWJYN010000003">
    <property type="protein sequence ID" value="MDZ8162759.1"/>
    <property type="molecule type" value="Genomic_DNA"/>
</dbReference>